<dbReference type="NCBIfam" id="TIGR01353">
    <property type="entry name" value="dGTP_triPase"/>
    <property type="match status" value="1"/>
</dbReference>
<dbReference type="CDD" id="cd00077">
    <property type="entry name" value="HDc"/>
    <property type="match status" value="1"/>
</dbReference>
<gene>
    <name evidence="4" type="ORF">SAMN02745219_00013</name>
</gene>
<evidence type="ECO:0000256" key="2">
    <source>
        <dbReference type="HAMAP-Rule" id="MF_01212"/>
    </source>
</evidence>
<dbReference type="InterPro" id="IPR026875">
    <property type="entry name" value="PHydrolase_assoc_dom"/>
</dbReference>
<evidence type="ECO:0000256" key="1">
    <source>
        <dbReference type="ARBA" id="ARBA00022801"/>
    </source>
</evidence>
<dbReference type="SUPFAM" id="SSF109604">
    <property type="entry name" value="HD-domain/PDEase-like"/>
    <property type="match status" value="1"/>
</dbReference>
<feature type="domain" description="HD" evidence="3">
    <location>
        <begin position="78"/>
        <end position="188"/>
    </location>
</feature>
<dbReference type="EMBL" id="FQZM01000003">
    <property type="protein sequence ID" value="SHI31663.1"/>
    <property type="molecule type" value="Genomic_DNA"/>
</dbReference>
<dbReference type="NCBIfam" id="NF002327">
    <property type="entry name" value="PRK01286.1-2"/>
    <property type="match status" value="1"/>
</dbReference>
<dbReference type="InterPro" id="IPR023023">
    <property type="entry name" value="dNTPase_2"/>
</dbReference>
<dbReference type="SMART" id="SM00471">
    <property type="entry name" value="HDc"/>
    <property type="match status" value="1"/>
</dbReference>
<dbReference type="Pfam" id="PF01966">
    <property type="entry name" value="HD"/>
    <property type="match status" value="1"/>
</dbReference>
<dbReference type="InterPro" id="IPR003607">
    <property type="entry name" value="HD/PDEase_dom"/>
</dbReference>
<dbReference type="Proteomes" id="UP000184529">
    <property type="component" value="Unassembled WGS sequence"/>
</dbReference>
<organism evidence="4 5">
    <name type="scientific">Desulfofundulus thermosubterraneus DSM 16057</name>
    <dbReference type="NCBI Taxonomy" id="1121432"/>
    <lineage>
        <taxon>Bacteria</taxon>
        <taxon>Bacillati</taxon>
        <taxon>Bacillota</taxon>
        <taxon>Clostridia</taxon>
        <taxon>Eubacteriales</taxon>
        <taxon>Peptococcaceae</taxon>
        <taxon>Desulfofundulus</taxon>
    </lineage>
</organism>
<evidence type="ECO:0000259" key="3">
    <source>
        <dbReference type="PROSITE" id="PS51831"/>
    </source>
</evidence>
<dbReference type="HAMAP" id="MF_01212">
    <property type="entry name" value="dGTPase_type2"/>
    <property type="match status" value="1"/>
</dbReference>
<accession>A0A1M6A687</accession>
<dbReference type="InterPro" id="IPR051094">
    <property type="entry name" value="Diverse_Catalytic_Enzymes"/>
</dbReference>
<dbReference type="GO" id="GO:0016793">
    <property type="term" value="F:triphosphoric monoester hydrolase activity"/>
    <property type="evidence" value="ECO:0007669"/>
    <property type="project" value="InterPro"/>
</dbReference>
<keyword evidence="1 2" id="KW-0378">Hydrolase</keyword>
<protein>
    <recommendedName>
        <fullName evidence="2">Deoxyguanosinetriphosphate triphosphohydrolase-like protein</fullName>
    </recommendedName>
</protein>
<reference evidence="5" key="1">
    <citation type="submission" date="2016-11" db="EMBL/GenBank/DDBJ databases">
        <authorList>
            <person name="Varghese N."/>
            <person name="Submissions S."/>
        </authorList>
    </citation>
    <scope>NUCLEOTIDE SEQUENCE [LARGE SCALE GENOMIC DNA]</scope>
    <source>
        <strain evidence="5">DSM 16057</strain>
    </source>
</reference>
<proteinExistence type="inferred from homology"/>
<dbReference type="PANTHER" id="PTHR35795">
    <property type="entry name" value="SLR1885 PROTEIN"/>
    <property type="match status" value="1"/>
</dbReference>
<dbReference type="Pfam" id="PF13286">
    <property type="entry name" value="HD_assoc"/>
    <property type="match status" value="1"/>
</dbReference>
<dbReference type="InterPro" id="IPR006674">
    <property type="entry name" value="HD_domain"/>
</dbReference>
<evidence type="ECO:0000313" key="4">
    <source>
        <dbReference type="EMBL" id="SHI31663.1"/>
    </source>
</evidence>
<dbReference type="STRING" id="1121432.SAMN02745219_00013"/>
<evidence type="ECO:0000313" key="5">
    <source>
        <dbReference type="Proteomes" id="UP000184529"/>
    </source>
</evidence>
<dbReference type="AlphaFoldDB" id="A0A1M6A687"/>
<name>A0A1M6A687_9FIRM</name>
<dbReference type="PANTHER" id="PTHR35795:SF1">
    <property type="entry name" value="BIS(5'-NUCLEOSYL)-TETRAPHOSPHATASE, SYMMETRICAL"/>
    <property type="match status" value="1"/>
</dbReference>
<comment type="similarity">
    <text evidence="2">Belongs to the dGTPase family. Type 2 subfamily.</text>
</comment>
<dbReference type="PROSITE" id="PS51831">
    <property type="entry name" value="HD"/>
    <property type="match status" value="1"/>
</dbReference>
<dbReference type="InterPro" id="IPR006261">
    <property type="entry name" value="dGTPase"/>
</dbReference>
<keyword evidence="5" id="KW-1185">Reference proteome</keyword>
<sequence>MIKVNIRERTERLEEQQLSPYACCSSSSAGRLYPEEPCQVRTAFQRDRDRIIHSKSFRRLKGKTQVFIIPEGDHYRTRLTHTLEVAQISRTVAKALRLNEDLTEAIALGHDLGHTPFGHIGEEALNEVFPPGFRHNEQSLRIVDELEGGRGLNLTREVRDGILNHTGMVRPLTLEGQVVKICDRVAYINHDIDDAIRGGILTLEDLPKPCLDVLGRTHRERINTMVLDLINNSWERPVISMSPEVQQATDELRSFLFAHVYIGSEAKREESKAKNVVQYLYLYFTKHPEALPPEQLKRVDEVGVERVVCDYIAGMTDHFAITQFSRLFIPRAFPTPE</sequence>
<dbReference type="Gene3D" id="1.10.3210.10">
    <property type="entry name" value="Hypothetical protein af1432"/>
    <property type="match status" value="1"/>
</dbReference>